<organism evidence="2 3">
    <name type="scientific">Mycolicibacterium fortuitum subsp. acetamidolyticum</name>
    <dbReference type="NCBI Taxonomy" id="144550"/>
    <lineage>
        <taxon>Bacteria</taxon>
        <taxon>Bacillati</taxon>
        <taxon>Actinomycetota</taxon>
        <taxon>Actinomycetes</taxon>
        <taxon>Mycobacteriales</taxon>
        <taxon>Mycobacteriaceae</taxon>
        <taxon>Mycolicibacterium</taxon>
    </lineage>
</organism>
<gene>
    <name evidence="2" type="ORF">RMCFA_1979</name>
</gene>
<reference evidence="3" key="2">
    <citation type="submission" date="2016-02" db="EMBL/GenBank/DDBJ databases">
        <title>Draft genome sequence of five rapidly growing Mycobacterium species.</title>
        <authorList>
            <person name="Katahira K."/>
            <person name="Gotou Y."/>
            <person name="Iida K."/>
            <person name="Ogura Y."/>
            <person name="Hayashi T."/>
        </authorList>
    </citation>
    <scope>NUCLEOTIDE SEQUENCE [LARGE SCALE GENOMIC DNA]</scope>
    <source>
        <strain evidence="3">JCM6368</strain>
    </source>
</reference>
<evidence type="ECO:0000313" key="3">
    <source>
        <dbReference type="Proteomes" id="UP000069705"/>
    </source>
</evidence>
<evidence type="ECO:0000256" key="1">
    <source>
        <dbReference type="SAM" id="MobiDB-lite"/>
    </source>
</evidence>
<name>A0A100WPD5_MYCFO</name>
<protein>
    <submittedName>
        <fullName evidence="2">Uncharacterized protein</fullName>
    </submittedName>
</protein>
<reference evidence="2 3" key="1">
    <citation type="journal article" date="2016" name="Genome Announc.">
        <title>Draft Genome Sequences of Five Rapidly Growing Mycobacterium Species, M. thermoresistibile, M. fortuitum subsp. acetamidolyticum, M. canariasense, M. brisbanense, and M. novocastrense.</title>
        <authorList>
            <person name="Katahira K."/>
            <person name="Ogura Y."/>
            <person name="Gotoh Y."/>
            <person name="Hayashi T."/>
        </authorList>
    </citation>
    <scope>NUCLEOTIDE SEQUENCE [LARGE SCALE GENOMIC DNA]</scope>
    <source>
        <strain evidence="2 3">JCM6368</strain>
    </source>
</reference>
<comment type="caution">
    <text evidence="2">The sequence shown here is derived from an EMBL/GenBank/DDBJ whole genome shotgun (WGS) entry which is preliminary data.</text>
</comment>
<dbReference type="EMBL" id="BCSZ01000020">
    <property type="protein sequence ID" value="GAT01867.1"/>
    <property type="molecule type" value="Genomic_DNA"/>
</dbReference>
<evidence type="ECO:0000313" key="2">
    <source>
        <dbReference type="EMBL" id="GAT01867.1"/>
    </source>
</evidence>
<feature type="region of interest" description="Disordered" evidence="1">
    <location>
        <begin position="1"/>
        <end position="23"/>
    </location>
</feature>
<sequence length="72" mass="8020">MSRSEGNDSSTRRGRSGSETRQLDALLQLRMPKGDRDALGAYARRLGFKNAQELVRSRLEADLAEARQQIAS</sequence>
<dbReference type="AlphaFoldDB" id="A0A100WPD5"/>
<dbReference type="Proteomes" id="UP000069705">
    <property type="component" value="Unassembled WGS sequence"/>
</dbReference>
<proteinExistence type="predicted"/>
<accession>A0A100WPD5</accession>